<sequence length="398" mass="40718">MIDGTAGVSGHREADEALLDDADALAERDPGGMLRHTASAGAQVRESAALAAEANLSVLADEGRPRAVVIAGIGTAGRTGDVLATVAGPRCPVPVIAHRSAGVPGWVGAADVVIAVSASGRSPEALGAAEAAHRRGARLVAVGAPDSQLQSVAERARAPFIPVPRRAPARASLWALTVPVLLAARTLGLVKVNEADLAETAARLDADADRCRPTAESFVNPAKSLALGLAGSIPIVWGSSPLATVAARRFGDTLSANARYPVVTGALGEAGRGRVGLLDGVFGGLVEGERDIFADPDETGGDATRLRLVLLRDGGLNAEDDADEPLAVEERRAEAVQTLAERRGVRCDVVTAEGGSALERLASLTAVPDFASIYLALAHGLDPMAVPAITEMKELSNQ</sequence>
<dbReference type="GO" id="GO:0005975">
    <property type="term" value="P:carbohydrate metabolic process"/>
    <property type="evidence" value="ECO:0007669"/>
    <property type="project" value="InterPro"/>
</dbReference>
<dbReference type="RefSeq" id="WP_120330092.1">
    <property type="nucleotide sequence ID" value="NZ_CP108084.1"/>
</dbReference>
<evidence type="ECO:0000313" key="6">
    <source>
        <dbReference type="Proteomes" id="UP000285744"/>
    </source>
</evidence>
<dbReference type="GO" id="GO:1901135">
    <property type="term" value="P:carbohydrate derivative metabolic process"/>
    <property type="evidence" value="ECO:0007669"/>
    <property type="project" value="InterPro"/>
</dbReference>
<dbReference type="Proteomes" id="UP000285744">
    <property type="component" value="Unassembled WGS sequence"/>
</dbReference>
<comment type="similarity">
    <text evidence="1">Belongs to the PGI/PMI family.</text>
</comment>
<dbReference type="AlphaFoldDB" id="A0A420EYC2"/>
<organism evidence="4 6">
    <name type="scientific">Micromonospora globbae</name>
    <dbReference type="NCBI Taxonomy" id="1894969"/>
    <lineage>
        <taxon>Bacteria</taxon>
        <taxon>Bacillati</taxon>
        <taxon>Actinomycetota</taxon>
        <taxon>Actinomycetes</taxon>
        <taxon>Micromonosporales</taxon>
        <taxon>Micromonosporaceae</taxon>
        <taxon>Micromonospora</taxon>
    </lineage>
</organism>
<dbReference type="GO" id="GO:0004476">
    <property type="term" value="F:mannose-6-phosphate isomerase activity"/>
    <property type="evidence" value="ECO:0007669"/>
    <property type="project" value="InterPro"/>
</dbReference>
<reference evidence="4 6" key="1">
    <citation type="journal article" date="2018" name="Int. J. Syst. Evol. Microbiol.">
        <title>Micromonospora globbae sp. nov., an endophytic actinomycete isolated from roots of Globba winitii C. H. Wright.</title>
        <authorList>
            <person name="Kuncharoen N."/>
            <person name="Pittayakhajonwut P."/>
            <person name="Tanasupawat S."/>
        </authorList>
    </citation>
    <scope>NUCLEOTIDE SEQUENCE [LARGE SCALE GENOMIC DNA]</scope>
    <source>
        <strain evidence="4 6">WPS1-2</strain>
    </source>
</reference>
<accession>A0A420EYC2</accession>
<dbReference type="EMBL" id="RAQQ01000014">
    <property type="protein sequence ID" value="RKF25722.1"/>
    <property type="molecule type" value="Genomic_DNA"/>
</dbReference>
<dbReference type="Gene3D" id="3.40.50.10490">
    <property type="entry name" value="Glucose-6-phosphate isomerase like protein, domain 1"/>
    <property type="match status" value="2"/>
</dbReference>
<dbReference type="SUPFAM" id="SSF53697">
    <property type="entry name" value="SIS domain"/>
    <property type="match status" value="1"/>
</dbReference>
<evidence type="ECO:0000259" key="3">
    <source>
        <dbReference type="PROSITE" id="PS51464"/>
    </source>
</evidence>
<protein>
    <submittedName>
        <fullName evidence="4">Mannose-6-phosphate isomerase</fullName>
    </submittedName>
</protein>
<evidence type="ECO:0000313" key="4">
    <source>
        <dbReference type="EMBL" id="RKF25722.1"/>
    </source>
</evidence>
<feature type="domain" description="SIS" evidence="3">
    <location>
        <begin position="56"/>
        <end position="192"/>
    </location>
</feature>
<dbReference type="PROSITE" id="PS51464">
    <property type="entry name" value="SIS"/>
    <property type="match status" value="1"/>
</dbReference>
<dbReference type="InterPro" id="IPR019490">
    <property type="entry name" value="Glu6P/Mann6P_isomerase_C"/>
</dbReference>
<dbReference type="GO" id="GO:0097367">
    <property type="term" value="F:carbohydrate derivative binding"/>
    <property type="evidence" value="ECO:0007669"/>
    <property type="project" value="InterPro"/>
</dbReference>
<dbReference type="GO" id="GO:0004347">
    <property type="term" value="F:glucose-6-phosphate isomerase activity"/>
    <property type="evidence" value="ECO:0007669"/>
    <property type="project" value="InterPro"/>
</dbReference>
<dbReference type="OrthoDB" id="5241724at2"/>
<dbReference type="Pfam" id="PF10432">
    <property type="entry name" value="bact-PGI_C"/>
    <property type="match status" value="1"/>
</dbReference>
<evidence type="ECO:0000313" key="5">
    <source>
        <dbReference type="EMBL" id="WUP47861.1"/>
    </source>
</evidence>
<dbReference type="InterPro" id="IPR046348">
    <property type="entry name" value="SIS_dom_sf"/>
</dbReference>
<reference evidence="5" key="2">
    <citation type="submission" date="2022-10" db="EMBL/GenBank/DDBJ databases">
        <title>The complete genomes of actinobacterial strains from the NBC collection.</title>
        <authorList>
            <person name="Joergensen T.S."/>
            <person name="Alvarez Arevalo M."/>
            <person name="Sterndorff E.B."/>
            <person name="Faurdal D."/>
            <person name="Vuksanovic O."/>
            <person name="Mourched A.-S."/>
            <person name="Charusanti P."/>
            <person name="Shaw S."/>
            <person name="Blin K."/>
            <person name="Weber T."/>
        </authorList>
    </citation>
    <scope>NUCLEOTIDE SEQUENCE</scope>
    <source>
        <strain evidence="5">NBC_00256</strain>
    </source>
</reference>
<dbReference type="InterPro" id="IPR001347">
    <property type="entry name" value="SIS_dom"/>
</dbReference>
<evidence type="ECO:0000256" key="2">
    <source>
        <dbReference type="ARBA" id="ARBA00023235"/>
    </source>
</evidence>
<dbReference type="Proteomes" id="UP001432190">
    <property type="component" value="Chromosome"/>
</dbReference>
<keyword evidence="7" id="KW-1185">Reference proteome</keyword>
<proteinExistence type="inferred from homology"/>
<evidence type="ECO:0000313" key="7">
    <source>
        <dbReference type="Proteomes" id="UP001432190"/>
    </source>
</evidence>
<dbReference type="CDD" id="cd05637">
    <property type="entry name" value="SIS_PGI_PMI_2"/>
    <property type="match status" value="1"/>
</dbReference>
<keyword evidence="2 4" id="KW-0413">Isomerase</keyword>
<name>A0A420EYC2_9ACTN</name>
<evidence type="ECO:0000256" key="1">
    <source>
        <dbReference type="ARBA" id="ARBA00010523"/>
    </source>
</evidence>
<dbReference type="EMBL" id="CP108084">
    <property type="protein sequence ID" value="WUP47861.1"/>
    <property type="molecule type" value="Genomic_DNA"/>
</dbReference>
<gene>
    <name evidence="4" type="ORF">D7I43_20180</name>
    <name evidence="5" type="ORF">OG994_19780</name>
</gene>